<evidence type="ECO:0000313" key="2">
    <source>
        <dbReference type="EMBL" id="MCG6663104.1"/>
    </source>
</evidence>
<reference evidence="2 4" key="1">
    <citation type="submission" date="2020-05" db="EMBL/GenBank/DDBJ databases">
        <title>Comparative genomic analysis of denitrifying bacteria from Halomonas genus.</title>
        <authorList>
            <person name="Wang L."/>
            <person name="Shao Z."/>
        </authorList>
    </citation>
    <scope>NUCLEOTIDE SEQUENCE [LARGE SCALE GENOMIC DNA]</scope>
    <source>
        <strain evidence="2 4">DSM 17331</strain>
    </source>
</reference>
<evidence type="ECO:0000313" key="1">
    <source>
        <dbReference type="EMBL" id="MBA2780240.1"/>
    </source>
</evidence>
<proteinExistence type="predicted"/>
<dbReference type="AlphaFoldDB" id="A0A7V9W380"/>
<reference evidence="1 3" key="2">
    <citation type="submission" date="2020-07" db="EMBL/GenBank/DDBJ databases">
        <title>Identification of Halomonas strains.</title>
        <authorList>
            <person name="Xiao Z."/>
            <person name="Shen J."/>
        </authorList>
    </citation>
    <scope>NUCLEOTIDE SEQUENCE [LARGE SCALE GENOMIC DNA]</scope>
    <source>
        <strain evidence="1 3">DSM 17331</strain>
    </source>
</reference>
<keyword evidence="1" id="KW-0808">Transferase</keyword>
<keyword evidence="4" id="KW-1185">Reference proteome</keyword>
<sequence>MMRPEYSQPTAELQLLLLFARLELVPSQRDAALSLCARINDWPSLFQQAEAQFILPLVNRHLRALQPVQIPSQHFEHLHRQCLEIAQHGLRIAAIQRQLARKLLISEDVPYLFFKGPALALRYYNDPGLRFCRDIDLLVNGRDMPRLLARALQHGFAPYLPADLKDDRESLEFLCRVQPVITLISPEGVAIEFHQRLDQGGNLYSTSELIEAAEPLTLGDTTLMVMPTEELFLYCCLHHSRHHWSHLHWLVDLDAIQRHPDFDIKAVRACAKRRGLEATLQASLAFYRACTEPTSWQAKGLDRRANDLLASCLRTVQGGKAAELELREQNITADFAFAWQARPMQRIRNRANRLIRPLRPSYSDYHDRPLPQAWQWLYWLTRPLRALRQRFGDDARP</sequence>
<comment type="caution">
    <text evidence="1">The sequence shown here is derived from an EMBL/GenBank/DDBJ whole genome shotgun (WGS) entry which is preliminary data.</text>
</comment>
<dbReference type="Proteomes" id="UP000518091">
    <property type="component" value="Unassembled WGS sequence"/>
</dbReference>
<dbReference type="Pfam" id="PF14907">
    <property type="entry name" value="NTP_transf_5"/>
    <property type="match status" value="1"/>
</dbReference>
<dbReference type="EMBL" id="JABFUB010000017">
    <property type="protein sequence ID" value="MCG6663104.1"/>
    <property type="molecule type" value="Genomic_DNA"/>
</dbReference>
<dbReference type="InterPro" id="IPR039498">
    <property type="entry name" value="NTP_transf_5"/>
</dbReference>
<organism evidence="1 3">
    <name type="scientific">Billgrantia kenyensis</name>
    <dbReference type="NCBI Taxonomy" id="321266"/>
    <lineage>
        <taxon>Bacteria</taxon>
        <taxon>Pseudomonadati</taxon>
        <taxon>Pseudomonadota</taxon>
        <taxon>Gammaproteobacteria</taxon>
        <taxon>Oceanospirillales</taxon>
        <taxon>Halomonadaceae</taxon>
        <taxon>Billgrantia</taxon>
    </lineage>
</organism>
<dbReference type="EMBL" id="JACEFT010000021">
    <property type="protein sequence ID" value="MBA2780240.1"/>
    <property type="molecule type" value="Genomic_DNA"/>
</dbReference>
<dbReference type="GO" id="GO:0016740">
    <property type="term" value="F:transferase activity"/>
    <property type="evidence" value="ECO:0007669"/>
    <property type="project" value="UniProtKB-KW"/>
</dbReference>
<evidence type="ECO:0000313" key="3">
    <source>
        <dbReference type="Proteomes" id="UP000518091"/>
    </source>
</evidence>
<name>A0A7V9W380_9GAMM</name>
<accession>A0A7V9W380</accession>
<dbReference type="RefSeq" id="WP_181515709.1">
    <property type="nucleotide sequence ID" value="NZ_JABFUB010000017.1"/>
</dbReference>
<gene>
    <name evidence="1" type="ORF">H1D44_15215</name>
    <name evidence="2" type="ORF">HOP48_16335</name>
</gene>
<protein>
    <submittedName>
        <fullName evidence="1">Nucleotidyltransferase family protein</fullName>
    </submittedName>
</protein>
<dbReference type="Proteomes" id="UP000814353">
    <property type="component" value="Unassembled WGS sequence"/>
</dbReference>
<evidence type="ECO:0000313" key="4">
    <source>
        <dbReference type="Proteomes" id="UP000814353"/>
    </source>
</evidence>